<keyword evidence="1" id="KW-0732">Signal</keyword>
<protein>
    <submittedName>
        <fullName evidence="3">DUF3347 domain-containing protein</fullName>
    </submittedName>
</protein>
<dbReference type="Gene3D" id="3.30.70.100">
    <property type="match status" value="1"/>
</dbReference>
<dbReference type="CDD" id="cd00371">
    <property type="entry name" value="HMA"/>
    <property type="match status" value="1"/>
</dbReference>
<feature type="domain" description="DUF3347" evidence="2">
    <location>
        <begin position="161"/>
        <end position="249"/>
    </location>
</feature>
<sequence>MKSIKKILMAITLLLSMTIANAQIKNAKTETVKIYGNCGMCETTIEKAGNIKKVAQVDWDKDTKMATLTYDSAKTNQDEILKRIALAGYDSEKFLAPDAAYNSLAGCCQYEREAKVSVTGFAKTKESDREQAKKMAGMENHENHAETPKKDQVAENQLKPVFENYFLLKDALVKTDGKVASSVAKDLLTSLNGVKMDKLAMDVHMVWMKVMKDLTADTKSVSETQDIKKQRMVFMSLSKNMYDLIKVAKYETPVFYQFCPMANGGKGANWLSKDNGIKNPYYGSQMLSCGKTVETIK</sequence>
<feature type="chain" id="PRO_5046794687" evidence="1">
    <location>
        <begin position="23"/>
        <end position="297"/>
    </location>
</feature>
<dbReference type="EMBL" id="JBHZQA010000001">
    <property type="protein sequence ID" value="MFE3846508.1"/>
    <property type="molecule type" value="Genomic_DNA"/>
</dbReference>
<dbReference type="InterPro" id="IPR021782">
    <property type="entry name" value="DUF3347"/>
</dbReference>
<organism evidence="3 4">
    <name type="scientific">Flavobacterium fructosi</name>
    <dbReference type="NCBI Taxonomy" id="3230416"/>
    <lineage>
        <taxon>Bacteria</taxon>
        <taxon>Pseudomonadati</taxon>
        <taxon>Bacteroidota</taxon>
        <taxon>Flavobacteriia</taxon>
        <taxon>Flavobacteriales</taxon>
        <taxon>Flavobacteriaceae</taxon>
        <taxon>Flavobacterium</taxon>
    </lineage>
</organism>
<dbReference type="Pfam" id="PF11827">
    <property type="entry name" value="DUF3347"/>
    <property type="match status" value="1"/>
</dbReference>
<keyword evidence="4" id="KW-1185">Reference proteome</keyword>
<evidence type="ECO:0000256" key="1">
    <source>
        <dbReference type="SAM" id="SignalP"/>
    </source>
</evidence>
<accession>A0ABW6HID2</accession>
<feature type="signal peptide" evidence="1">
    <location>
        <begin position="1"/>
        <end position="22"/>
    </location>
</feature>
<dbReference type="SUPFAM" id="SSF55008">
    <property type="entry name" value="HMA, heavy metal-associated domain"/>
    <property type="match status" value="1"/>
</dbReference>
<comment type="caution">
    <text evidence="3">The sequence shown here is derived from an EMBL/GenBank/DDBJ whole genome shotgun (WGS) entry which is preliminary data.</text>
</comment>
<proteinExistence type="predicted"/>
<reference evidence="3 4" key="1">
    <citation type="submission" date="2024-06" db="EMBL/GenBank/DDBJ databases">
        <title>Flavobacterium spp. isolated from glacier.</title>
        <authorList>
            <person name="Han D."/>
        </authorList>
    </citation>
    <scope>NUCLEOTIDE SEQUENCE [LARGE SCALE GENOMIC DNA]</scope>
    <source>
        <strain evidence="3 4">LB3P45</strain>
    </source>
</reference>
<evidence type="ECO:0000313" key="4">
    <source>
        <dbReference type="Proteomes" id="UP001600039"/>
    </source>
</evidence>
<gene>
    <name evidence="3" type="ORF">ACFX5D_00800</name>
</gene>
<dbReference type="Proteomes" id="UP001600039">
    <property type="component" value="Unassembled WGS sequence"/>
</dbReference>
<name>A0ABW6HID2_9FLAO</name>
<dbReference type="InterPro" id="IPR036163">
    <property type="entry name" value="HMA_dom_sf"/>
</dbReference>
<evidence type="ECO:0000313" key="3">
    <source>
        <dbReference type="EMBL" id="MFE3846508.1"/>
    </source>
</evidence>
<dbReference type="RefSeq" id="WP_379856382.1">
    <property type="nucleotide sequence ID" value="NZ_JBHZQA010000001.1"/>
</dbReference>
<evidence type="ECO:0000259" key="2">
    <source>
        <dbReference type="Pfam" id="PF11827"/>
    </source>
</evidence>
<dbReference type="InterPro" id="IPR006121">
    <property type="entry name" value="HMA_dom"/>
</dbReference>